<dbReference type="HOGENOM" id="CLU_1031237_0_0_1"/>
<dbReference type="InterPro" id="IPR000595">
    <property type="entry name" value="cNMP-bd_dom"/>
</dbReference>
<accession>S7XI66</accession>
<protein>
    <recommendedName>
        <fullName evidence="3">Cyclic nucleotide-binding domain-containing protein</fullName>
    </recommendedName>
</protein>
<feature type="compositionally biased region" description="Basic and acidic residues" evidence="1">
    <location>
        <begin position="199"/>
        <end position="209"/>
    </location>
</feature>
<dbReference type="AlphaFoldDB" id="S7XI66"/>
<feature type="region of interest" description="Disordered" evidence="1">
    <location>
        <begin position="164"/>
        <end position="225"/>
    </location>
</feature>
<feature type="compositionally biased region" description="Polar residues" evidence="1">
    <location>
        <begin position="188"/>
        <end position="198"/>
    </location>
</feature>
<dbReference type="VEuPathDB" id="MicrosporidiaDB:SLOPH_1042"/>
<keyword evidence="2" id="KW-0472">Membrane</keyword>
<reference evidence="5" key="1">
    <citation type="journal article" date="2013" name="PLoS Genet.">
        <title>The genome of Spraguea lophii and the basis of host-microsporidian interactions.</title>
        <authorList>
            <person name="Campbell S.E."/>
            <person name="Williams T.A."/>
            <person name="Yousuf A."/>
            <person name="Soanes D.M."/>
            <person name="Paszkiewicz K.H."/>
            <person name="Williams B.A.P."/>
        </authorList>
    </citation>
    <scope>NUCLEOTIDE SEQUENCE [LARGE SCALE GENOMIC DNA]</scope>
    <source>
        <strain evidence="5">42_110</strain>
    </source>
</reference>
<evidence type="ECO:0000256" key="1">
    <source>
        <dbReference type="SAM" id="MobiDB-lite"/>
    </source>
</evidence>
<keyword evidence="2" id="KW-0812">Transmembrane</keyword>
<feature type="transmembrane region" description="Helical" evidence="2">
    <location>
        <begin position="235"/>
        <end position="259"/>
    </location>
</feature>
<name>S7XI66_SPRLO</name>
<evidence type="ECO:0000256" key="2">
    <source>
        <dbReference type="SAM" id="Phobius"/>
    </source>
</evidence>
<gene>
    <name evidence="4" type="ORF">SLOPH_1042</name>
</gene>
<comment type="caution">
    <text evidence="4">The sequence shown here is derived from an EMBL/GenBank/DDBJ whole genome shotgun (WGS) entry which is preliminary data.</text>
</comment>
<dbReference type="Proteomes" id="UP000014978">
    <property type="component" value="Unassembled WGS sequence"/>
</dbReference>
<keyword evidence="5" id="KW-1185">Reference proteome</keyword>
<evidence type="ECO:0000259" key="3">
    <source>
        <dbReference type="PROSITE" id="PS50042"/>
    </source>
</evidence>
<sequence length="270" mass="31561">MLFLYIIYIGSICIFKINTTLEKYVERDKYREMFGEINIISLNSSFGRLKKIYNSFNEIEKSYNKYLREIIGFTSIIELMNKDKNGFSQKIGRCEDNKCDKTHRNRNTIVKSYNTCEKIVKSVNTVHKDYSKNISESSEYKTIKNMDVNNKSITKTETKYIGSNSISQESSMKKENNSEEEWNDNKNYNNHSSAMNKSNWKDNSENEKTRTKKIPNKKNLLDDETKKSDNGGMTFFIILSIMGIIGICILLFCILGNPLRLLNLLHYYFC</sequence>
<evidence type="ECO:0000313" key="4">
    <source>
        <dbReference type="EMBL" id="EPR78699.1"/>
    </source>
</evidence>
<proteinExistence type="predicted"/>
<dbReference type="InParanoid" id="S7XI66"/>
<keyword evidence="2" id="KW-1133">Transmembrane helix</keyword>
<feature type="domain" description="Cyclic nucleotide-binding" evidence="3">
    <location>
        <begin position="4"/>
        <end position="44"/>
    </location>
</feature>
<dbReference type="EMBL" id="ATCN01000609">
    <property type="protein sequence ID" value="EPR78699.1"/>
    <property type="molecule type" value="Genomic_DNA"/>
</dbReference>
<evidence type="ECO:0000313" key="5">
    <source>
        <dbReference type="Proteomes" id="UP000014978"/>
    </source>
</evidence>
<dbReference type="PROSITE" id="PS50042">
    <property type="entry name" value="CNMP_BINDING_3"/>
    <property type="match status" value="1"/>
</dbReference>
<feature type="transmembrane region" description="Helical" evidence="2">
    <location>
        <begin position="6"/>
        <end position="25"/>
    </location>
</feature>
<organism evidence="4 5">
    <name type="scientific">Spraguea lophii (strain 42_110)</name>
    <name type="common">Microsporidian parasite</name>
    <dbReference type="NCBI Taxonomy" id="1358809"/>
    <lineage>
        <taxon>Eukaryota</taxon>
        <taxon>Fungi</taxon>
        <taxon>Fungi incertae sedis</taxon>
        <taxon>Microsporidia</taxon>
        <taxon>Spragueidae</taxon>
        <taxon>Spraguea</taxon>
    </lineage>
</organism>